<reference evidence="11 12" key="1">
    <citation type="submission" date="2019-05" db="EMBL/GenBank/DDBJ databases">
        <title>Streptomyces marianii sp. nov., a novel marine actinomycete from southern coast of India.</title>
        <authorList>
            <person name="Iniyan A.M."/>
            <person name="Wink J."/>
            <person name="Ramprasad E."/>
            <person name="Ramana C.V."/>
            <person name="Bunk B."/>
            <person name="Sproer C."/>
            <person name="Joseph F.-J.R.S."/>
            <person name="Vincent S.G.P."/>
        </authorList>
    </citation>
    <scope>NUCLEOTIDE SEQUENCE [LARGE SCALE GENOMIC DNA]</scope>
    <source>
        <strain evidence="11 12">ICN19</strain>
    </source>
</reference>
<keyword evidence="10" id="KW-0406">Ion transport</keyword>
<dbReference type="SUPFAM" id="SSF103473">
    <property type="entry name" value="MFS general substrate transporter"/>
    <property type="match status" value="1"/>
</dbReference>
<organism evidence="11 12">
    <name type="scientific">Streptomyces marianii</name>
    <dbReference type="NCBI Taxonomy" id="1817406"/>
    <lineage>
        <taxon>Bacteria</taxon>
        <taxon>Bacillati</taxon>
        <taxon>Actinomycetota</taxon>
        <taxon>Actinomycetes</taxon>
        <taxon>Kitasatosporales</taxon>
        <taxon>Streptomycetaceae</taxon>
        <taxon>Streptomyces</taxon>
    </lineage>
</organism>
<comment type="caution">
    <text evidence="11">The sequence shown here is derived from an EMBL/GenBank/DDBJ whole genome shotgun (WGS) entry which is preliminary data.</text>
</comment>
<comment type="similarity">
    <text evidence="7 10">Belongs to the fluoride channel Fluc/FEX (TC 1.A.43) family.</text>
</comment>
<feature type="transmembrane region" description="Helical" evidence="10">
    <location>
        <begin position="64"/>
        <end position="87"/>
    </location>
</feature>
<keyword evidence="5 10" id="KW-0472">Membrane</keyword>
<dbReference type="GO" id="GO:0046872">
    <property type="term" value="F:metal ion binding"/>
    <property type="evidence" value="ECO:0007669"/>
    <property type="project" value="UniProtKB-KW"/>
</dbReference>
<keyword evidence="6 10" id="KW-0407">Ion channel</keyword>
<evidence type="ECO:0000313" key="12">
    <source>
        <dbReference type="Proteomes" id="UP000305921"/>
    </source>
</evidence>
<feature type="transmembrane region" description="Helical" evidence="10">
    <location>
        <begin position="99"/>
        <end position="117"/>
    </location>
</feature>
<keyword evidence="3 10" id="KW-0812">Transmembrane</keyword>
<evidence type="ECO:0000256" key="8">
    <source>
        <dbReference type="ARBA" id="ARBA00035585"/>
    </source>
</evidence>
<proteinExistence type="inferred from homology"/>
<accession>A0A5R9EAM9</accession>
<dbReference type="GO" id="GO:0062054">
    <property type="term" value="F:fluoride channel activity"/>
    <property type="evidence" value="ECO:0007669"/>
    <property type="project" value="UniProtKB-UniRule"/>
</dbReference>
<name>A0A5R9EAM9_9ACTN</name>
<dbReference type="EMBL" id="VAWE01000001">
    <property type="protein sequence ID" value="TLQ45033.1"/>
    <property type="molecule type" value="Genomic_DNA"/>
</dbReference>
<dbReference type="PANTHER" id="PTHR28259">
    <property type="entry name" value="FLUORIDE EXPORT PROTEIN 1-RELATED"/>
    <property type="match status" value="1"/>
</dbReference>
<comment type="function">
    <text evidence="9 10">Fluoride-specific ion channel. Important for reducing fluoride concentration in the cell, thus reducing its toxicity.</text>
</comment>
<dbReference type="InterPro" id="IPR036259">
    <property type="entry name" value="MFS_trans_sf"/>
</dbReference>
<dbReference type="RefSeq" id="WP_138054391.1">
    <property type="nucleotide sequence ID" value="NZ_VAWE01000001.1"/>
</dbReference>
<dbReference type="PANTHER" id="PTHR28259:SF1">
    <property type="entry name" value="FLUORIDE EXPORT PROTEIN 1-RELATED"/>
    <property type="match status" value="1"/>
</dbReference>
<protein>
    <recommendedName>
        <fullName evidence="10">Fluoride-specific ion channel FluC</fullName>
    </recommendedName>
</protein>
<dbReference type="InterPro" id="IPR003691">
    <property type="entry name" value="FluC"/>
</dbReference>
<evidence type="ECO:0000256" key="4">
    <source>
        <dbReference type="ARBA" id="ARBA00022989"/>
    </source>
</evidence>
<evidence type="ECO:0000256" key="7">
    <source>
        <dbReference type="ARBA" id="ARBA00035120"/>
    </source>
</evidence>
<dbReference type="GO" id="GO:0140114">
    <property type="term" value="P:cellular detoxification of fluoride"/>
    <property type="evidence" value="ECO:0007669"/>
    <property type="project" value="UniProtKB-UniRule"/>
</dbReference>
<dbReference type="Proteomes" id="UP000305921">
    <property type="component" value="Unassembled WGS sequence"/>
</dbReference>
<evidence type="ECO:0000256" key="6">
    <source>
        <dbReference type="ARBA" id="ARBA00023303"/>
    </source>
</evidence>
<evidence type="ECO:0000256" key="2">
    <source>
        <dbReference type="ARBA" id="ARBA00022475"/>
    </source>
</evidence>
<keyword evidence="12" id="KW-1185">Reference proteome</keyword>
<evidence type="ECO:0000256" key="5">
    <source>
        <dbReference type="ARBA" id="ARBA00023136"/>
    </source>
</evidence>
<evidence type="ECO:0000256" key="3">
    <source>
        <dbReference type="ARBA" id="ARBA00022692"/>
    </source>
</evidence>
<gene>
    <name evidence="10" type="primary">fluC</name>
    <name evidence="10" type="synonym">crcB</name>
    <name evidence="11" type="ORF">FEF34_20020</name>
</gene>
<keyword evidence="10" id="KW-0479">Metal-binding</keyword>
<sequence length="163" mass="17361">MSEHPYPPSHGLRSEAIDPDVDLHAPAQRIETEGPRKWKVLAVVAAGGAIGASTRYGVSQLWPSVWATFAVNAFGCLLIGVLMVLVSERGVVTRPLVRPFLGVGVLGGFTTFSAYVLDFARLLERHRAGALLYAAATLAAAMGAVWLGASAARRLVDRRRSAP</sequence>
<evidence type="ECO:0000256" key="9">
    <source>
        <dbReference type="ARBA" id="ARBA00049940"/>
    </source>
</evidence>
<feature type="binding site" evidence="10">
    <location>
        <position position="107"/>
    </location>
    <ligand>
        <name>Na(+)</name>
        <dbReference type="ChEBI" id="CHEBI:29101"/>
        <note>structural</note>
    </ligand>
</feature>
<keyword evidence="10" id="KW-0915">Sodium</keyword>
<evidence type="ECO:0000313" key="11">
    <source>
        <dbReference type="EMBL" id="TLQ45033.1"/>
    </source>
</evidence>
<evidence type="ECO:0000256" key="10">
    <source>
        <dbReference type="HAMAP-Rule" id="MF_00454"/>
    </source>
</evidence>
<comment type="subcellular location">
    <subcellularLocation>
        <location evidence="1 10">Cell membrane</location>
        <topology evidence="1 10">Multi-pass membrane protein</topology>
    </subcellularLocation>
</comment>
<keyword evidence="10" id="KW-0813">Transport</keyword>
<dbReference type="OrthoDB" id="4408652at2"/>
<keyword evidence="2 10" id="KW-1003">Cell membrane</keyword>
<dbReference type="HAMAP" id="MF_00454">
    <property type="entry name" value="FluC"/>
    <property type="match status" value="1"/>
</dbReference>
<keyword evidence="4 10" id="KW-1133">Transmembrane helix</keyword>
<comment type="catalytic activity">
    <reaction evidence="8">
        <text>fluoride(in) = fluoride(out)</text>
        <dbReference type="Rhea" id="RHEA:76159"/>
        <dbReference type="ChEBI" id="CHEBI:17051"/>
    </reaction>
    <physiologicalReaction direction="left-to-right" evidence="8">
        <dbReference type="Rhea" id="RHEA:76160"/>
    </physiologicalReaction>
</comment>
<dbReference type="Pfam" id="PF02537">
    <property type="entry name" value="CRCB"/>
    <property type="match status" value="1"/>
</dbReference>
<dbReference type="AlphaFoldDB" id="A0A5R9EAM9"/>
<dbReference type="GO" id="GO:0005886">
    <property type="term" value="C:plasma membrane"/>
    <property type="evidence" value="ECO:0007669"/>
    <property type="project" value="UniProtKB-SubCell"/>
</dbReference>
<comment type="activity regulation">
    <text evidence="10">Na(+) is not transported, but it plays an essential structural role and its presence is essential for fluoride channel function.</text>
</comment>
<evidence type="ECO:0000256" key="1">
    <source>
        <dbReference type="ARBA" id="ARBA00004651"/>
    </source>
</evidence>
<feature type="binding site" evidence="10">
    <location>
        <position position="110"/>
    </location>
    <ligand>
        <name>Na(+)</name>
        <dbReference type="ChEBI" id="CHEBI:29101"/>
        <note>structural</note>
    </ligand>
</feature>
<feature type="transmembrane region" description="Helical" evidence="10">
    <location>
        <begin position="129"/>
        <end position="149"/>
    </location>
</feature>